<evidence type="ECO:0000259" key="1">
    <source>
        <dbReference type="Pfam" id="PF04266"/>
    </source>
</evidence>
<accession>A0A386RE42</accession>
<dbReference type="AlphaFoldDB" id="A0A386RE42"/>
<proteinExistence type="predicted"/>
<dbReference type="Pfam" id="PF04266">
    <property type="entry name" value="ASCH"/>
    <property type="match status" value="1"/>
</dbReference>
<gene>
    <name evidence="2" type="ORF">BC335_1161</name>
</gene>
<name>A0A386RE42_LACHE</name>
<dbReference type="SUPFAM" id="SSF88697">
    <property type="entry name" value="PUA domain-like"/>
    <property type="match status" value="1"/>
</dbReference>
<sequence length="123" mass="14526">MKALSVRGDYVMDMISGRKKVEYRSWKTNYRGSILMCSTTKKITGAAPGYALCIMNLDRIIWSDFDQCYYWYISLKNVIEPINVKGQLKLFNVKDELIKPISHMEFDQKVKPLIYYPKRRKTK</sequence>
<reference evidence="2 3" key="1">
    <citation type="submission" date="2016-10" db="EMBL/GenBank/DDBJ databases">
        <title>Complete genomic sequencing of Lactobacillus helveticus LH99 and comparative genome analysis.</title>
        <authorList>
            <person name="Li N."/>
            <person name="You C."/>
            <person name="Liu Z."/>
        </authorList>
    </citation>
    <scope>NUCLEOTIDE SEQUENCE [LARGE SCALE GENOMIC DNA]</scope>
    <source>
        <strain evidence="2 3">LH99</strain>
    </source>
</reference>
<dbReference type="InterPro" id="IPR015947">
    <property type="entry name" value="PUA-like_sf"/>
</dbReference>
<evidence type="ECO:0000313" key="2">
    <source>
        <dbReference type="EMBL" id="AYE61627.1"/>
    </source>
</evidence>
<dbReference type="Gene3D" id="2.30.130.30">
    <property type="entry name" value="Hypothetical protein"/>
    <property type="match status" value="1"/>
</dbReference>
<dbReference type="EMBL" id="CP017982">
    <property type="protein sequence ID" value="AYE61627.1"/>
    <property type="molecule type" value="Genomic_DNA"/>
</dbReference>
<protein>
    <recommendedName>
        <fullName evidence="1">ASCH domain-containing protein</fullName>
    </recommendedName>
</protein>
<dbReference type="InterPro" id="IPR007374">
    <property type="entry name" value="ASCH_domain"/>
</dbReference>
<organism evidence="2 3">
    <name type="scientific">Lactobacillus helveticus</name>
    <name type="common">Lactobacillus suntoryeus</name>
    <dbReference type="NCBI Taxonomy" id="1587"/>
    <lineage>
        <taxon>Bacteria</taxon>
        <taxon>Bacillati</taxon>
        <taxon>Bacillota</taxon>
        <taxon>Bacilli</taxon>
        <taxon>Lactobacillales</taxon>
        <taxon>Lactobacillaceae</taxon>
        <taxon>Lactobacillus</taxon>
    </lineage>
</organism>
<evidence type="ECO:0000313" key="3">
    <source>
        <dbReference type="Proteomes" id="UP000267794"/>
    </source>
</evidence>
<feature type="domain" description="ASCH" evidence="1">
    <location>
        <begin position="4"/>
        <end position="66"/>
    </location>
</feature>
<dbReference type="RefSeq" id="WP_120357434.1">
    <property type="nucleotide sequence ID" value="NZ_CP017982.1"/>
</dbReference>
<dbReference type="Proteomes" id="UP000267794">
    <property type="component" value="Chromosome"/>
</dbReference>